<dbReference type="AlphaFoldDB" id="A0A2T8HG26"/>
<protein>
    <submittedName>
        <fullName evidence="1">Uncharacterized protein</fullName>
    </submittedName>
</protein>
<evidence type="ECO:0000313" key="1">
    <source>
        <dbReference type="EMBL" id="PVH24399.1"/>
    </source>
</evidence>
<keyword evidence="2" id="KW-1185">Reference proteome</keyword>
<organism evidence="1 2">
    <name type="scientific">Sphingobacterium corticibacter</name>
    <dbReference type="NCBI Taxonomy" id="2171749"/>
    <lineage>
        <taxon>Bacteria</taxon>
        <taxon>Pseudomonadati</taxon>
        <taxon>Bacteroidota</taxon>
        <taxon>Sphingobacteriia</taxon>
        <taxon>Sphingobacteriales</taxon>
        <taxon>Sphingobacteriaceae</taxon>
        <taxon>Sphingobacterium</taxon>
    </lineage>
</organism>
<evidence type="ECO:0000313" key="2">
    <source>
        <dbReference type="Proteomes" id="UP000245627"/>
    </source>
</evidence>
<dbReference type="Proteomes" id="UP000245627">
    <property type="component" value="Unassembled WGS sequence"/>
</dbReference>
<reference evidence="1 2" key="1">
    <citation type="submission" date="2018-04" db="EMBL/GenBank/DDBJ databases">
        <title>Sphingobacterium cortibacter sp. nov.</title>
        <authorList>
            <person name="Li Y."/>
        </authorList>
    </citation>
    <scope>NUCLEOTIDE SEQUENCE [LARGE SCALE GENOMIC DNA]</scope>
    <source>
        <strain evidence="1 2">2c-3</strain>
    </source>
</reference>
<accession>A0A2T8HG26</accession>
<dbReference type="EMBL" id="QDKG01000006">
    <property type="protein sequence ID" value="PVH24399.1"/>
    <property type="molecule type" value="Genomic_DNA"/>
</dbReference>
<name>A0A2T8HG26_9SPHI</name>
<proteinExistence type="predicted"/>
<sequence length="59" mass="6734">MRTCVLLRLRQGLQYIFSEANLFQKIAFISWSFVATSKEILDQSNRSVGKQKNGGVVQK</sequence>
<gene>
    <name evidence="1" type="ORF">DC487_15070</name>
</gene>
<comment type="caution">
    <text evidence="1">The sequence shown here is derived from an EMBL/GenBank/DDBJ whole genome shotgun (WGS) entry which is preliminary data.</text>
</comment>